<keyword evidence="3" id="KW-1185">Reference proteome</keyword>
<organism evidence="2 3">
    <name type="scientific">Plakobranchus ocellatus</name>
    <dbReference type="NCBI Taxonomy" id="259542"/>
    <lineage>
        <taxon>Eukaryota</taxon>
        <taxon>Metazoa</taxon>
        <taxon>Spiralia</taxon>
        <taxon>Lophotrochozoa</taxon>
        <taxon>Mollusca</taxon>
        <taxon>Gastropoda</taxon>
        <taxon>Heterobranchia</taxon>
        <taxon>Euthyneura</taxon>
        <taxon>Panpulmonata</taxon>
        <taxon>Sacoglossa</taxon>
        <taxon>Placobranchoidea</taxon>
        <taxon>Plakobranchidae</taxon>
        <taxon>Plakobranchus</taxon>
    </lineage>
</organism>
<comment type="caution">
    <text evidence="2">The sequence shown here is derived from an EMBL/GenBank/DDBJ whole genome shotgun (WGS) entry which is preliminary data.</text>
</comment>
<sequence length="149" mass="16507">MPFESLSLVSGCLLYVHMVVILDSAPGSLRHAENGAANTKCCILAPHDTDIEVATSHCTACNQHQRLPPKQPSHLGINQGKPWSHGHIHQVINHRDHYRTIQGPTAQQKDKCIYLCFPSRSQSCLLRSPFNNDSTSRCRRAMVAILVSS</sequence>
<feature type="signal peptide" evidence="1">
    <location>
        <begin position="1"/>
        <end position="24"/>
    </location>
</feature>
<evidence type="ECO:0000256" key="1">
    <source>
        <dbReference type="SAM" id="SignalP"/>
    </source>
</evidence>
<gene>
    <name evidence="2" type="ORF">PoB_002187100</name>
</gene>
<reference evidence="2 3" key="1">
    <citation type="journal article" date="2021" name="Elife">
        <title>Chloroplast acquisition without the gene transfer in kleptoplastic sea slugs, Plakobranchus ocellatus.</title>
        <authorList>
            <person name="Maeda T."/>
            <person name="Takahashi S."/>
            <person name="Yoshida T."/>
            <person name="Shimamura S."/>
            <person name="Takaki Y."/>
            <person name="Nagai Y."/>
            <person name="Toyoda A."/>
            <person name="Suzuki Y."/>
            <person name="Arimoto A."/>
            <person name="Ishii H."/>
            <person name="Satoh N."/>
            <person name="Nishiyama T."/>
            <person name="Hasebe M."/>
            <person name="Maruyama T."/>
            <person name="Minagawa J."/>
            <person name="Obokata J."/>
            <person name="Shigenobu S."/>
        </authorList>
    </citation>
    <scope>NUCLEOTIDE SEQUENCE [LARGE SCALE GENOMIC DNA]</scope>
</reference>
<feature type="chain" id="PRO_5043349078" description="Secreted protein" evidence="1">
    <location>
        <begin position="25"/>
        <end position="149"/>
    </location>
</feature>
<accession>A0AAV3ZLG7</accession>
<keyword evidence="1" id="KW-0732">Signal</keyword>
<protein>
    <recommendedName>
        <fullName evidence="4">Secreted protein</fullName>
    </recommendedName>
</protein>
<proteinExistence type="predicted"/>
<evidence type="ECO:0000313" key="3">
    <source>
        <dbReference type="Proteomes" id="UP000735302"/>
    </source>
</evidence>
<evidence type="ECO:0000313" key="2">
    <source>
        <dbReference type="EMBL" id="GFN95365.1"/>
    </source>
</evidence>
<evidence type="ECO:0008006" key="4">
    <source>
        <dbReference type="Google" id="ProtNLM"/>
    </source>
</evidence>
<dbReference type="Proteomes" id="UP000735302">
    <property type="component" value="Unassembled WGS sequence"/>
</dbReference>
<dbReference type="EMBL" id="BLXT01002491">
    <property type="protein sequence ID" value="GFN95365.1"/>
    <property type="molecule type" value="Genomic_DNA"/>
</dbReference>
<name>A0AAV3ZLG7_9GAST</name>
<dbReference type="AlphaFoldDB" id="A0AAV3ZLG7"/>